<evidence type="ECO:0000256" key="1">
    <source>
        <dbReference type="ARBA" id="ARBA00004561"/>
    </source>
</evidence>
<comment type="similarity">
    <text evidence="2">Belongs to the fimbrial protein family.</text>
</comment>
<dbReference type="InterPro" id="IPR000259">
    <property type="entry name" value="Adhesion_dom_fimbrial"/>
</dbReference>
<feature type="domain" description="Fimbrial-type adhesion" evidence="5">
    <location>
        <begin position="203"/>
        <end position="344"/>
    </location>
</feature>
<dbReference type="EMBL" id="JASSOM010000050">
    <property type="protein sequence ID" value="MDK9363587.1"/>
    <property type="molecule type" value="Genomic_DNA"/>
</dbReference>
<protein>
    <submittedName>
        <fullName evidence="6">Fimbrial protein</fullName>
    </submittedName>
</protein>
<accession>A0AAP4D541</accession>
<gene>
    <name evidence="6" type="ORF">QQF32_10320</name>
</gene>
<keyword evidence="7" id="KW-1185">Reference proteome</keyword>
<dbReference type="AlphaFoldDB" id="A0AAP4D541"/>
<dbReference type="Pfam" id="PF00419">
    <property type="entry name" value="Fimbrial"/>
    <property type="match status" value="1"/>
</dbReference>
<dbReference type="InterPro" id="IPR008966">
    <property type="entry name" value="Adhesion_dom_sf"/>
</dbReference>
<name>A0AAP4D541_9ENTR</name>
<evidence type="ECO:0000256" key="3">
    <source>
        <dbReference type="ARBA" id="ARBA00022729"/>
    </source>
</evidence>
<dbReference type="GO" id="GO:0009289">
    <property type="term" value="C:pilus"/>
    <property type="evidence" value="ECO:0007669"/>
    <property type="project" value="UniProtKB-SubCell"/>
</dbReference>
<dbReference type="RefSeq" id="WP_285149822.1">
    <property type="nucleotide sequence ID" value="NZ_JASSOM010000050.1"/>
</dbReference>
<proteinExistence type="inferred from homology"/>
<evidence type="ECO:0000313" key="6">
    <source>
        <dbReference type="EMBL" id="MDK9363587.1"/>
    </source>
</evidence>
<dbReference type="PANTHER" id="PTHR33420">
    <property type="entry name" value="FIMBRIAL SUBUNIT ELFA-RELATED"/>
    <property type="match status" value="1"/>
</dbReference>
<sequence length="345" mass="37621">MRVFSVIFLRFLFGAILLIGSIDNVWASEGPCYPSPSTHQFHYNFGTYAISDINNNHPGVFIPDVYHWHSGDNYQGYCECTGLGMADVKYKTITSLANGHTSGFYKLNEYLEFSMDILLVNGDSQSFVPIPWNNVANHWIEQCYVAHSVHQWTTGSEGKLSLYIAKAFIGETVIIDEKLVDIYATRVSGNYGTTPMASVYMAGIITAPQKCVINAGQMVTVNFGNISAANFTTKTQAPTGYSPKTISTAIKCTNVDAYANLTVRFQADASPDYASAIKTNNPDIGVIMMDTNGKLTLPNSGLIPFHLDGNAEATVTFKATPVSTTGKIPGLGKFTAQAYIRVDYA</sequence>
<reference evidence="6 7" key="1">
    <citation type="submission" date="2023-06" db="EMBL/GenBank/DDBJ databases">
        <title>Identification and characterization of antibiotic-resistant Gram-negative bacteria.</title>
        <authorList>
            <person name="Cho G.-S."/>
            <person name="Lee J."/>
            <person name="Tai E."/>
            <person name="Jeong S."/>
            <person name="Kim I."/>
            <person name="Kim B.-E."/>
            <person name="Jeong M.-I."/>
            <person name="Oh K.-K."/>
            <person name="Franz C.M.A.P."/>
        </authorList>
    </citation>
    <scope>NUCLEOTIDE SEQUENCE [LARGE SCALE GENOMIC DNA]</scope>
    <source>
        <strain evidence="6 7">V106_12</strain>
    </source>
</reference>
<evidence type="ECO:0000313" key="7">
    <source>
        <dbReference type="Proteomes" id="UP001223214"/>
    </source>
</evidence>
<organism evidence="6 7">
    <name type="scientific">Lelliottia wanjuensis</name>
    <dbReference type="NCBI Taxonomy" id="3050585"/>
    <lineage>
        <taxon>Bacteria</taxon>
        <taxon>Pseudomonadati</taxon>
        <taxon>Pseudomonadota</taxon>
        <taxon>Gammaproteobacteria</taxon>
        <taxon>Enterobacterales</taxon>
        <taxon>Enterobacteriaceae</taxon>
        <taxon>Lelliottia</taxon>
    </lineage>
</organism>
<keyword evidence="4" id="KW-0281">Fimbrium</keyword>
<evidence type="ECO:0000256" key="4">
    <source>
        <dbReference type="ARBA" id="ARBA00023263"/>
    </source>
</evidence>
<keyword evidence="3" id="KW-0732">Signal</keyword>
<dbReference type="Gene3D" id="2.60.40.1090">
    <property type="entry name" value="Fimbrial-type adhesion domain"/>
    <property type="match status" value="1"/>
</dbReference>
<evidence type="ECO:0000256" key="2">
    <source>
        <dbReference type="ARBA" id="ARBA00006671"/>
    </source>
</evidence>
<dbReference type="Proteomes" id="UP001223214">
    <property type="component" value="Unassembled WGS sequence"/>
</dbReference>
<comment type="caution">
    <text evidence="6">The sequence shown here is derived from an EMBL/GenBank/DDBJ whole genome shotgun (WGS) entry which is preliminary data.</text>
</comment>
<evidence type="ECO:0000259" key="5">
    <source>
        <dbReference type="Pfam" id="PF00419"/>
    </source>
</evidence>
<dbReference type="PANTHER" id="PTHR33420:SF31">
    <property type="entry name" value="TYPE 1 FIMBRIN D-MANNOSE SPECIFIC ADHESIN"/>
    <property type="match status" value="1"/>
</dbReference>
<dbReference type="InterPro" id="IPR036937">
    <property type="entry name" value="Adhesion_dom_fimbrial_sf"/>
</dbReference>
<comment type="subcellular location">
    <subcellularLocation>
        <location evidence="1">Fimbrium</location>
    </subcellularLocation>
</comment>
<dbReference type="InterPro" id="IPR050263">
    <property type="entry name" value="Bact_Fimbrial_Adh_Pro"/>
</dbReference>
<dbReference type="GO" id="GO:0043709">
    <property type="term" value="P:cell adhesion involved in single-species biofilm formation"/>
    <property type="evidence" value="ECO:0007669"/>
    <property type="project" value="TreeGrafter"/>
</dbReference>
<dbReference type="SUPFAM" id="SSF49401">
    <property type="entry name" value="Bacterial adhesins"/>
    <property type="match status" value="1"/>
</dbReference>